<dbReference type="RefSeq" id="WP_020833966.1">
    <property type="nucleotide sequence ID" value="NC_021846.1"/>
</dbReference>
<sequence>MNNYHPIQDKTLENEIKKINSMKYLKSNFSIEEFIKLIDISFINLKNFIFSKLNDKNLDLEKAIKKLNISVRGKKDILQIWKQLLNFKNINKENVLQENIQKIIQEEKLIFENIDKLKKIIK</sequence>
<dbReference type="PATRIC" id="fig|1276220.3.peg.142"/>
<organism evidence="1 2">
    <name type="scientific">Spiroplasma taiwanense CT-1</name>
    <dbReference type="NCBI Taxonomy" id="1276220"/>
    <lineage>
        <taxon>Bacteria</taxon>
        <taxon>Bacillati</taxon>
        <taxon>Mycoplasmatota</taxon>
        <taxon>Mollicutes</taxon>
        <taxon>Entomoplasmatales</taxon>
        <taxon>Spiroplasmataceae</taxon>
        <taxon>Spiroplasma</taxon>
    </lineage>
</organism>
<evidence type="ECO:0000313" key="2">
    <source>
        <dbReference type="Proteomes" id="UP000014984"/>
    </source>
</evidence>
<accession>S5LYS1</accession>
<keyword evidence="2" id="KW-1185">Reference proteome</keyword>
<evidence type="ECO:0000313" key="1">
    <source>
        <dbReference type="EMBL" id="AGR40827.1"/>
    </source>
</evidence>
<dbReference type="STRING" id="1276220.STAIW_v1c01410"/>
<dbReference type="EMBL" id="CP005074">
    <property type="protein sequence ID" value="AGR40827.1"/>
    <property type="molecule type" value="Genomic_DNA"/>
</dbReference>
<protein>
    <submittedName>
        <fullName evidence="1">Uncharacterized protein</fullName>
    </submittedName>
</protein>
<dbReference type="KEGG" id="stai:STAIW_v1c01410"/>
<name>S5LYS1_9MOLU</name>
<dbReference type="HOGENOM" id="CLU_2025292_0_0_14"/>
<proteinExistence type="predicted"/>
<gene>
    <name evidence="1" type="ORF">STAIW_v1c01410</name>
</gene>
<reference evidence="1 2" key="1">
    <citation type="journal article" date="2013" name="Genome Biol. Evol.">
        <title>Comparison of metabolic capacities and inference of gene content evolution in mosquito-associated Spiroplasma diminutum and S. taiwanense.</title>
        <authorList>
            <person name="Lo W.S."/>
            <person name="Ku C."/>
            <person name="Chen L.L."/>
            <person name="Chang T.H."/>
            <person name="Kuo C.H."/>
        </authorList>
    </citation>
    <scope>NUCLEOTIDE SEQUENCE [LARGE SCALE GENOMIC DNA]</scope>
    <source>
        <strain evidence="1">CT-1</strain>
    </source>
</reference>
<dbReference type="AlphaFoldDB" id="S5LYS1"/>
<dbReference type="Proteomes" id="UP000014984">
    <property type="component" value="Chromosome"/>
</dbReference>